<keyword evidence="3" id="KW-0677">Repeat</keyword>
<evidence type="ECO:0000256" key="7">
    <source>
        <dbReference type="ARBA" id="ARBA00041190"/>
    </source>
</evidence>
<proteinExistence type="predicted"/>
<feature type="compositionally biased region" description="Basic residues" evidence="10">
    <location>
        <begin position="207"/>
        <end position="217"/>
    </location>
</feature>
<comment type="subcellular location">
    <subcellularLocation>
        <location evidence="1">Nucleus</location>
    </subcellularLocation>
</comment>
<dbReference type="GO" id="GO:0071036">
    <property type="term" value="P:nuclear polyadenylation-dependent snoRNA catabolic process"/>
    <property type="evidence" value="ECO:0007669"/>
    <property type="project" value="TreeGrafter"/>
</dbReference>
<dbReference type="InterPro" id="IPR036875">
    <property type="entry name" value="Znf_CCHC_sf"/>
</dbReference>
<dbReference type="GO" id="GO:0071031">
    <property type="term" value="P:nuclear mRNA surveillance of mRNA 3'-end processing"/>
    <property type="evidence" value="ECO:0007669"/>
    <property type="project" value="TreeGrafter"/>
</dbReference>
<evidence type="ECO:0000256" key="5">
    <source>
        <dbReference type="ARBA" id="ARBA00022833"/>
    </source>
</evidence>
<dbReference type="GO" id="GO:0008270">
    <property type="term" value="F:zinc ion binding"/>
    <property type="evidence" value="ECO:0007669"/>
    <property type="project" value="UniProtKB-KW"/>
</dbReference>
<keyword evidence="2" id="KW-0479">Metal-binding</keyword>
<evidence type="ECO:0000256" key="8">
    <source>
        <dbReference type="ARBA" id="ARBA00043023"/>
    </source>
</evidence>
<dbReference type="GO" id="GO:0071035">
    <property type="term" value="P:nuclear polyadenylation-dependent rRNA catabolic process"/>
    <property type="evidence" value="ECO:0007669"/>
    <property type="project" value="TreeGrafter"/>
</dbReference>
<feature type="compositionally biased region" description="Basic residues" evidence="10">
    <location>
        <begin position="96"/>
        <end position="107"/>
    </location>
</feature>
<dbReference type="SUPFAM" id="SSF57756">
    <property type="entry name" value="Retrovirus zinc finger-like domains"/>
    <property type="match status" value="1"/>
</dbReference>
<evidence type="ECO:0000256" key="3">
    <source>
        <dbReference type="ARBA" id="ARBA00022737"/>
    </source>
</evidence>
<feature type="domain" description="CCHC-type" evidence="11">
    <location>
        <begin position="21"/>
        <end position="36"/>
    </location>
</feature>
<dbReference type="PANTHER" id="PTHR46543">
    <property type="entry name" value="ZINC FINGER CCHC DOMAIN-CONTAINING PROTEIN 7"/>
    <property type="match status" value="1"/>
</dbReference>
<evidence type="ECO:0000256" key="10">
    <source>
        <dbReference type="SAM" id="MobiDB-lite"/>
    </source>
</evidence>
<evidence type="ECO:0000256" key="9">
    <source>
        <dbReference type="PROSITE-ProRule" id="PRU00047"/>
    </source>
</evidence>
<evidence type="ECO:0000256" key="4">
    <source>
        <dbReference type="ARBA" id="ARBA00022771"/>
    </source>
</evidence>
<feature type="compositionally biased region" description="Basic residues" evidence="10">
    <location>
        <begin position="180"/>
        <end position="195"/>
    </location>
</feature>
<dbReference type="PROSITE" id="PS50158">
    <property type="entry name" value="ZF_CCHC"/>
    <property type="match status" value="1"/>
</dbReference>
<organism evidence="12 13">
    <name type="scientific">Aquarana catesbeiana</name>
    <name type="common">American bullfrog</name>
    <name type="synonym">Rana catesbeiana</name>
    <dbReference type="NCBI Taxonomy" id="8400"/>
    <lineage>
        <taxon>Eukaryota</taxon>
        <taxon>Metazoa</taxon>
        <taxon>Chordata</taxon>
        <taxon>Craniata</taxon>
        <taxon>Vertebrata</taxon>
        <taxon>Euteleostomi</taxon>
        <taxon>Amphibia</taxon>
        <taxon>Batrachia</taxon>
        <taxon>Anura</taxon>
        <taxon>Neobatrachia</taxon>
        <taxon>Ranoidea</taxon>
        <taxon>Ranidae</taxon>
        <taxon>Aquarana</taxon>
    </lineage>
</organism>
<dbReference type="OrthoDB" id="7608935at2759"/>
<sequence length="217" mass="25852">VKLGRIKISKSASSQKSIVYCYNCGRRGHCGYECRERRMYSSVHPSCELIFTYDEDYDIRKRNQRARHKCEELQECGLLPLQIIEPKKDESESARHLKKKRKKLRKESKREKNKVNWHLQAMNKSRKKKKKLVKQEADDFPRGKPEENPSKAARKRNKNKCEHLLFKYGKDKKDFDGQSMKRKKQESKKESRSKKGKSDTDNLLTIKQRKKKSNKYD</sequence>
<dbReference type="AlphaFoldDB" id="A0A2G9S521"/>
<keyword evidence="5" id="KW-0862">Zinc</keyword>
<dbReference type="InterPro" id="IPR001878">
    <property type="entry name" value="Znf_CCHC"/>
</dbReference>
<dbReference type="InterPro" id="IPR051644">
    <property type="entry name" value="TRAMP_AT-DNA-binding"/>
</dbReference>
<feature type="compositionally biased region" description="Basic and acidic residues" evidence="10">
    <location>
        <begin position="133"/>
        <end position="149"/>
    </location>
</feature>
<evidence type="ECO:0000313" key="13">
    <source>
        <dbReference type="Proteomes" id="UP000228934"/>
    </source>
</evidence>
<feature type="region of interest" description="Disordered" evidence="10">
    <location>
        <begin position="89"/>
        <end position="217"/>
    </location>
</feature>
<accession>A0A2G9S521</accession>
<dbReference type="PANTHER" id="PTHR46543:SF1">
    <property type="entry name" value="ZINC FINGER CCHC DOMAIN-CONTAINING PROTEIN 7"/>
    <property type="match status" value="1"/>
</dbReference>
<evidence type="ECO:0000256" key="1">
    <source>
        <dbReference type="ARBA" id="ARBA00004123"/>
    </source>
</evidence>
<evidence type="ECO:0000256" key="2">
    <source>
        <dbReference type="ARBA" id="ARBA00022723"/>
    </source>
</evidence>
<evidence type="ECO:0000256" key="6">
    <source>
        <dbReference type="ARBA" id="ARBA00023242"/>
    </source>
</evidence>
<dbReference type="GO" id="GO:0071037">
    <property type="term" value="P:nuclear polyadenylation-dependent snRNA catabolic process"/>
    <property type="evidence" value="ECO:0007669"/>
    <property type="project" value="TreeGrafter"/>
</dbReference>
<feature type="compositionally biased region" description="Basic and acidic residues" evidence="10">
    <location>
        <begin position="159"/>
        <end position="176"/>
    </location>
</feature>
<keyword evidence="6" id="KW-0539">Nucleus</keyword>
<keyword evidence="13" id="KW-1185">Reference proteome</keyword>
<dbReference type="EMBL" id="KV925417">
    <property type="protein sequence ID" value="PIO35226.1"/>
    <property type="molecule type" value="Genomic_DNA"/>
</dbReference>
<dbReference type="Gene3D" id="4.10.60.10">
    <property type="entry name" value="Zinc finger, CCHC-type"/>
    <property type="match status" value="1"/>
</dbReference>
<protein>
    <recommendedName>
        <fullName evidence="7">Zinc finger CCHC domain-containing protein 7</fullName>
    </recommendedName>
    <alternativeName>
        <fullName evidence="8">TRAMP-like complex RNA-binding factor ZCCHC7</fullName>
    </alternativeName>
</protein>
<evidence type="ECO:0000259" key="11">
    <source>
        <dbReference type="PROSITE" id="PS50158"/>
    </source>
</evidence>
<dbReference type="GO" id="GO:0031499">
    <property type="term" value="C:TRAMP complex"/>
    <property type="evidence" value="ECO:0007669"/>
    <property type="project" value="TreeGrafter"/>
</dbReference>
<dbReference type="GO" id="GO:0003723">
    <property type="term" value="F:RNA binding"/>
    <property type="evidence" value="ECO:0007669"/>
    <property type="project" value="TreeGrafter"/>
</dbReference>
<gene>
    <name evidence="12" type="ORF">AB205_0019570</name>
</gene>
<dbReference type="GO" id="GO:0071038">
    <property type="term" value="P:TRAMP-dependent tRNA surveillance pathway"/>
    <property type="evidence" value="ECO:0007669"/>
    <property type="project" value="TreeGrafter"/>
</dbReference>
<name>A0A2G9S521_AQUCT</name>
<dbReference type="GO" id="GO:0071039">
    <property type="term" value="P:nuclear polyadenylation-dependent CUT catabolic process"/>
    <property type="evidence" value="ECO:0007669"/>
    <property type="project" value="TreeGrafter"/>
</dbReference>
<evidence type="ECO:0000313" key="12">
    <source>
        <dbReference type="EMBL" id="PIO35226.1"/>
    </source>
</evidence>
<dbReference type="Proteomes" id="UP000228934">
    <property type="component" value="Unassembled WGS sequence"/>
</dbReference>
<keyword evidence="4 9" id="KW-0863">Zinc-finger</keyword>
<reference evidence="13" key="1">
    <citation type="journal article" date="2017" name="Nat. Commun.">
        <title>The North American bullfrog draft genome provides insight into hormonal regulation of long noncoding RNA.</title>
        <authorList>
            <person name="Hammond S.A."/>
            <person name="Warren R.L."/>
            <person name="Vandervalk B.P."/>
            <person name="Kucuk E."/>
            <person name="Khan H."/>
            <person name="Gibb E.A."/>
            <person name="Pandoh P."/>
            <person name="Kirk H."/>
            <person name="Zhao Y."/>
            <person name="Jones M."/>
            <person name="Mungall A.J."/>
            <person name="Coope R."/>
            <person name="Pleasance S."/>
            <person name="Moore R.A."/>
            <person name="Holt R.A."/>
            <person name="Round J.M."/>
            <person name="Ohora S."/>
            <person name="Walle B.V."/>
            <person name="Veldhoen N."/>
            <person name="Helbing C.C."/>
            <person name="Birol I."/>
        </authorList>
    </citation>
    <scope>NUCLEOTIDE SEQUENCE [LARGE SCALE GENOMIC DNA]</scope>
</reference>
<feature type="non-terminal residue" evidence="12">
    <location>
        <position position="1"/>
    </location>
</feature>